<accession>A0ABU1MR98</accession>
<proteinExistence type="predicted"/>
<reference evidence="1 2" key="1">
    <citation type="submission" date="2023-07" db="EMBL/GenBank/DDBJ databases">
        <title>Sorghum-associated microbial communities from plants grown in Nebraska, USA.</title>
        <authorList>
            <person name="Schachtman D."/>
        </authorList>
    </citation>
    <scope>NUCLEOTIDE SEQUENCE [LARGE SCALE GENOMIC DNA]</scope>
    <source>
        <strain evidence="1 2">DS1027</strain>
    </source>
</reference>
<dbReference type="PROSITE" id="PS51257">
    <property type="entry name" value="PROKAR_LIPOPROTEIN"/>
    <property type="match status" value="1"/>
</dbReference>
<protein>
    <submittedName>
        <fullName evidence="1">Meckel syndrome type 1 protein</fullName>
    </submittedName>
</protein>
<dbReference type="RefSeq" id="WP_107716876.1">
    <property type="nucleotide sequence ID" value="NZ_JAVDRD010000009.1"/>
</dbReference>
<gene>
    <name evidence="1" type="ORF">J2792_003260</name>
</gene>
<dbReference type="EMBL" id="JAVDRD010000009">
    <property type="protein sequence ID" value="MDR6512377.1"/>
    <property type="molecule type" value="Genomic_DNA"/>
</dbReference>
<evidence type="ECO:0000313" key="1">
    <source>
        <dbReference type="EMBL" id="MDR6512377.1"/>
    </source>
</evidence>
<organism evidence="1 2">
    <name type="scientific">Novosphingobium capsulatum</name>
    <dbReference type="NCBI Taxonomy" id="13688"/>
    <lineage>
        <taxon>Bacteria</taxon>
        <taxon>Pseudomonadati</taxon>
        <taxon>Pseudomonadota</taxon>
        <taxon>Alphaproteobacteria</taxon>
        <taxon>Sphingomonadales</taxon>
        <taxon>Sphingomonadaceae</taxon>
        <taxon>Novosphingobium</taxon>
    </lineage>
</organism>
<keyword evidence="2" id="KW-1185">Reference proteome</keyword>
<dbReference type="Proteomes" id="UP001184150">
    <property type="component" value="Unassembled WGS sequence"/>
</dbReference>
<evidence type="ECO:0000313" key="2">
    <source>
        <dbReference type="Proteomes" id="UP001184150"/>
    </source>
</evidence>
<name>A0ABU1MR98_9SPHN</name>
<comment type="caution">
    <text evidence="1">The sequence shown here is derived from an EMBL/GenBank/DDBJ whole genome shotgun (WGS) entry which is preliminary data.</text>
</comment>
<sequence>MACLSTRFLALQRLCLVGLIAAPALVLGGCSPDRGRFPSLAIRPAERAFGQAKAAPADAAAAAPAPIPADATLPQRLAALEERAREADARFIALVPEATRAAARAHNAANGSETWNLAQVALARLESARSDTAIALADLDEMATEAEIAAVDHPGPDTAQVVNTRDSVAARVAQQDSVLAQLKG</sequence>